<dbReference type="InterPro" id="IPR011008">
    <property type="entry name" value="Dimeric_a/b-barrel"/>
</dbReference>
<proteinExistence type="inferred from homology"/>
<gene>
    <name evidence="3" type="ORF">COCCU_00555</name>
</gene>
<reference evidence="3 4" key="1">
    <citation type="submission" date="2019-11" db="EMBL/GenBank/DDBJ databases">
        <title>Complete genome sequence of Corynebacterium kalinowskii 1959, a novel Corynebacterium species isolated from soil of a small paddock in Vilsendorf, Germany.</title>
        <authorList>
            <person name="Schaffert L."/>
            <person name="Ruwe M."/>
            <person name="Milse J."/>
            <person name="Hanuschka K."/>
            <person name="Ortseifen V."/>
            <person name="Droste J."/>
            <person name="Brandt D."/>
            <person name="Schlueter L."/>
            <person name="Kutter Y."/>
            <person name="Vinke S."/>
            <person name="Viehoefer P."/>
            <person name="Jacob L."/>
            <person name="Luebke N.-C."/>
            <person name="Schulte-Berndt E."/>
            <person name="Hain C."/>
            <person name="Linder M."/>
            <person name="Schmidt P."/>
            <person name="Wollenschlaeger L."/>
            <person name="Luttermann T."/>
            <person name="Thieme E."/>
            <person name="Hassa J."/>
            <person name="Haak M."/>
            <person name="Wittchen M."/>
            <person name="Mentz A."/>
            <person name="Persicke M."/>
            <person name="Busche T."/>
            <person name="Ruckert C."/>
        </authorList>
    </citation>
    <scope>NUCLEOTIDE SEQUENCE [LARGE SCALE GENOMIC DNA]</scope>
    <source>
        <strain evidence="3 4">2039</strain>
    </source>
</reference>
<dbReference type="Proteomes" id="UP000424462">
    <property type="component" value="Chromosome"/>
</dbReference>
<evidence type="ECO:0000313" key="4">
    <source>
        <dbReference type="Proteomes" id="UP000424462"/>
    </source>
</evidence>
<evidence type="ECO:0000313" key="3">
    <source>
        <dbReference type="EMBL" id="QGU06079.1"/>
    </source>
</evidence>
<keyword evidence="4" id="KW-1185">Reference proteome</keyword>
<dbReference type="EMBL" id="CP046455">
    <property type="protein sequence ID" value="QGU06079.1"/>
    <property type="molecule type" value="Genomic_DNA"/>
</dbReference>
<evidence type="ECO:0000256" key="1">
    <source>
        <dbReference type="ARBA" id="ARBA00007689"/>
    </source>
</evidence>
<dbReference type="AlphaFoldDB" id="A0A6B8VSN8"/>
<dbReference type="Gene3D" id="3.30.70.1060">
    <property type="entry name" value="Dimeric alpha+beta barrel"/>
    <property type="match status" value="1"/>
</dbReference>
<accession>A0A6B8VSN8</accession>
<name>A0A6B8VSN8_9CORY</name>
<dbReference type="SUPFAM" id="SSF54909">
    <property type="entry name" value="Dimeric alpha+beta barrel"/>
    <property type="match status" value="1"/>
</dbReference>
<sequence>MSSYLLSVYNPAGSHEREFGPYPNAADMEAAFARTAEFNEFLQNSGTLVFAAGLSAPTLGVTVAPDGALIDGPAFHAESYLGGFWIIRAADFDVATRIAAQAAVACGGKVEVRQMESPED</sequence>
<dbReference type="InterPro" id="IPR005545">
    <property type="entry name" value="YCII"/>
</dbReference>
<comment type="similarity">
    <text evidence="1">Belongs to the YciI family.</text>
</comment>
<evidence type="ECO:0000259" key="2">
    <source>
        <dbReference type="Pfam" id="PF03795"/>
    </source>
</evidence>
<protein>
    <submittedName>
        <fullName evidence="3">YCII-related domain protein</fullName>
    </submittedName>
</protein>
<dbReference type="RefSeq" id="WP_156229687.1">
    <property type="nucleotide sequence ID" value="NZ_CP046455.1"/>
</dbReference>
<dbReference type="Pfam" id="PF03795">
    <property type="entry name" value="YCII"/>
    <property type="match status" value="1"/>
</dbReference>
<organism evidence="3 4">
    <name type="scientific">Corynebacterium occultum</name>
    <dbReference type="NCBI Taxonomy" id="2675219"/>
    <lineage>
        <taxon>Bacteria</taxon>
        <taxon>Bacillati</taxon>
        <taxon>Actinomycetota</taxon>
        <taxon>Actinomycetes</taxon>
        <taxon>Mycobacteriales</taxon>
        <taxon>Corynebacteriaceae</taxon>
        <taxon>Corynebacterium</taxon>
    </lineage>
</organism>
<dbReference type="KEGG" id="cok:COCCU_00555"/>
<feature type="domain" description="YCII-related" evidence="2">
    <location>
        <begin position="29"/>
        <end position="114"/>
    </location>
</feature>